<dbReference type="PIRSF" id="PIRSF038471">
    <property type="entry name" value="MreC"/>
    <property type="match status" value="1"/>
</dbReference>
<dbReference type="Gene3D" id="2.40.10.340">
    <property type="entry name" value="Rod shape-determining protein MreC, domain 1"/>
    <property type="match status" value="1"/>
</dbReference>
<dbReference type="AlphaFoldDB" id="A0A7W7W3M7"/>
<feature type="coiled-coil region" evidence="6">
    <location>
        <begin position="71"/>
        <end position="98"/>
    </location>
</feature>
<evidence type="ECO:0000256" key="2">
    <source>
        <dbReference type="ARBA" id="ARBA00013855"/>
    </source>
</evidence>
<gene>
    <name evidence="9" type="ORF">F4561_004027</name>
</gene>
<evidence type="ECO:0000313" key="9">
    <source>
        <dbReference type="EMBL" id="MBB4933207.1"/>
    </source>
</evidence>
<dbReference type="RefSeq" id="WP_184580855.1">
    <property type="nucleotide sequence ID" value="NZ_JACHJT010000001.1"/>
</dbReference>
<dbReference type="InterPro" id="IPR007221">
    <property type="entry name" value="MreC"/>
</dbReference>
<dbReference type="PANTHER" id="PTHR34138">
    <property type="entry name" value="CELL SHAPE-DETERMINING PROTEIN MREC"/>
    <property type="match status" value="1"/>
</dbReference>
<evidence type="ECO:0000256" key="1">
    <source>
        <dbReference type="ARBA" id="ARBA00009369"/>
    </source>
</evidence>
<evidence type="ECO:0000313" key="10">
    <source>
        <dbReference type="Proteomes" id="UP000523007"/>
    </source>
</evidence>
<keyword evidence="10" id="KW-1185">Reference proteome</keyword>
<comment type="function">
    <text evidence="5">Involved in formation and maintenance of cell shape.</text>
</comment>
<dbReference type="InterPro" id="IPR042177">
    <property type="entry name" value="Cell/Rod_1"/>
</dbReference>
<dbReference type="Gene3D" id="2.40.10.350">
    <property type="entry name" value="Rod shape-determining protein MreC, domain 2"/>
    <property type="match status" value="1"/>
</dbReference>
<organism evidence="9 10">
    <name type="scientific">Lipingzhangella halophila</name>
    <dbReference type="NCBI Taxonomy" id="1783352"/>
    <lineage>
        <taxon>Bacteria</taxon>
        <taxon>Bacillati</taxon>
        <taxon>Actinomycetota</taxon>
        <taxon>Actinomycetes</taxon>
        <taxon>Streptosporangiales</taxon>
        <taxon>Nocardiopsidaceae</taxon>
        <taxon>Lipingzhangella</taxon>
    </lineage>
</organism>
<dbReference type="InterPro" id="IPR055342">
    <property type="entry name" value="MreC_beta-barrel_core"/>
</dbReference>
<protein>
    <recommendedName>
        <fullName evidence="2 5">Cell shape-determining protein MreC</fullName>
    </recommendedName>
    <alternativeName>
        <fullName evidence="4 5">Cell shape protein MreC</fullName>
    </alternativeName>
</protein>
<proteinExistence type="inferred from homology"/>
<dbReference type="Pfam" id="PF04085">
    <property type="entry name" value="MreC"/>
    <property type="match status" value="1"/>
</dbReference>
<evidence type="ECO:0000256" key="7">
    <source>
        <dbReference type="SAM" id="MobiDB-lite"/>
    </source>
</evidence>
<feature type="region of interest" description="Disordered" evidence="7">
    <location>
        <begin position="279"/>
        <end position="310"/>
    </location>
</feature>
<evidence type="ECO:0000256" key="3">
    <source>
        <dbReference type="ARBA" id="ARBA00022960"/>
    </source>
</evidence>
<sequence>MRRRNASRARIVLTTLVVASVTLVILDTQESADPVTNGVRSAGELVFAPISDGVSAVAGPLDDAYQTLAAAPGARDRIAELKERNRELAAELDAQRLDEGRSEELDDLLQLSGLGGYEIVPAQAVTRVSSTGHSDTVTIDAGERDGITKDMTVVNSDGLVGRVLRAGATTATVLLLTDGASSVGARLEGESEMGVAHGTARSINDSSPIRFELLDANAEVSEGDRLVTMGSHEGTPFVPGVPVGAVEHVQDTPGALSRSAKVAPAVDVGSLDIVGVVVAGPEKDPRDSVLPPKPDEDAAQAPHEDAEDAE</sequence>
<name>A0A7W7W3M7_9ACTN</name>
<dbReference type="PANTHER" id="PTHR34138:SF1">
    <property type="entry name" value="CELL SHAPE-DETERMINING PROTEIN MREC"/>
    <property type="match status" value="1"/>
</dbReference>
<keyword evidence="6" id="KW-0175">Coiled coil</keyword>
<dbReference type="Proteomes" id="UP000523007">
    <property type="component" value="Unassembled WGS sequence"/>
</dbReference>
<keyword evidence="3 5" id="KW-0133">Cell shape</keyword>
<reference evidence="9 10" key="1">
    <citation type="submission" date="2020-08" db="EMBL/GenBank/DDBJ databases">
        <title>Sequencing the genomes of 1000 actinobacteria strains.</title>
        <authorList>
            <person name="Klenk H.-P."/>
        </authorList>
    </citation>
    <scope>NUCLEOTIDE SEQUENCE [LARGE SCALE GENOMIC DNA]</scope>
    <source>
        <strain evidence="9 10">DSM 102030</strain>
    </source>
</reference>
<dbReference type="InterPro" id="IPR042175">
    <property type="entry name" value="Cell/Rod_MreC_2"/>
</dbReference>
<comment type="similarity">
    <text evidence="1 5">Belongs to the MreC family.</text>
</comment>
<dbReference type="GO" id="GO:0008360">
    <property type="term" value="P:regulation of cell shape"/>
    <property type="evidence" value="ECO:0007669"/>
    <property type="project" value="UniProtKB-KW"/>
</dbReference>
<evidence type="ECO:0000256" key="5">
    <source>
        <dbReference type="PIRNR" id="PIRNR038471"/>
    </source>
</evidence>
<evidence type="ECO:0000256" key="4">
    <source>
        <dbReference type="ARBA" id="ARBA00032089"/>
    </source>
</evidence>
<feature type="domain" description="Rod shape-determining protein MreC beta-barrel core" evidence="8">
    <location>
        <begin position="126"/>
        <end position="277"/>
    </location>
</feature>
<dbReference type="EMBL" id="JACHJT010000001">
    <property type="protein sequence ID" value="MBB4933207.1"/>
    <property type="molecule type" value="Genomic_DNA"/>
</dbReference>
<evidence type="ECO:0000256" key="6">
    <source>
        <dbReference type="SAM" id="Coils"/>
    </source>
</evidence>
<dbReference type="GO" id="GO:0005886">
    <property type="term" value="C:plasma membrane"/>
    <property type="evidence" value="ECO:0007669"/>
    <property type="project" value="TreeGrafter"/>
</dbReference>
<comment type="caution">
    <text evidence="9">The sequence shown here is derived from an EMBL/GenBank/DDBJ whole genome shotgun (WGS) entry which is preliminary data.</text>
</comment>
<evidence type="ECO:0000259" key="8">
    <source>
        <dbReference type="Pfam" id="PF04085"/>
    </source>
</evidence>
<accession>A0A7W7W3M7</accession>